<evidence type="ECO:0000256" key="9">
    <source>
        <dbReference type="ARBA" id="ARBA00061210"/>
    </source>
</evidence>
<evidence type="ECO:0000256" key="7">
    <source>
        <dbReference type="ARBA" id="ARBA00022785"/>
    </source>
</evidence>
<dbReference type="NCBIfam" id="NF001140">
    <property type="entry name" value="PRK00147.1"/>
    <property type="match status" value="1"/>
</dbReference>
<dbReference type="SUPFAM" id="SSF111337">
    <property type="entry name" value="QueA-like"/>
    <property type="match status" value="1"/>
</dbReference>
<evidence type="ECO:0000256" key="10">
    <source>
        <dbReference type="ARBA" id="ARBA00066503"/>
    </source>
</evidence>
<evidence type="ECO:0000256" key="5">
    <source>
        <dbReference type="ARBA" id="ARBA00022679"/>
    </source>
</evidence>
<evidence type="ECO:0000313" key="16">
    <source>
        <dbReference type="Proteomes" id="UP000078558"/>
    </source>
</evidence>
<dbReference type="GO" id="GO:0005737">
    <property type="term" value="C:cytoplasm"/>
    <property type="evidence" value="ECO:0007669"/>
    <property type="project" value="UniProtKB-SubCell"/>
</dbReference>
<evidence type="ECO:0000256" key="8">
    <source>
        <dbReference type="ARBA" id="ARBA00052751"/>
    </source>
</evidence>
<comment type="subcellular location">
    <subcellularLocation>
        <location evidence="1 13">Cytoplasm</location>
    </subcellularLocation>
</comment>
<evidence type="ECO:0000256" key="1">
    <source>
        <dbReference type="ARBA" id="ARBA00004496"/>
    </source>
</evidence>
<dbReference type="EMBL" id="FLRC01000029">
    <property type="protein sequence ID" value="SBT26208.1"/>
    <property type="molecule type" value="Genomic_DNA"/>
</dbReference>
<dbReference type="UniPathway" id="UPA00392"/>
<comment type="subunit">
    <text evidence="3 13">Monomer.</text>
</comment>
<evidence type="ECO:0000313" key="14">
    <source>
        <dbReference type="EMBL" id="SBT26208.1"/>
    </source>
</evidence>
<comment type="pathway">
    <text evidence="2 13">tRNA modification; tRNA-queuosine biosynthesis.</text>
</comment>
<dbReference type="EMBL" id="LT907988">
    <property type="protein sequence ID" value="SOE51293.1"/>
    <property type="molecule type" value="Genomic_DNA"/>
</dbReference>
<name>A0A1C3K456_9BURK</name>
<dbReference type="GO" id="GO:0008616">
    <property type="term" value="P:tRNA queuosine(34) biosynthetic process"/>
    <property type="evidence" value="ECO:0007669"/>
    <property type="project" value="UniProtKB-UniRule"/>
</dbReference>
<dbReference type="PANTHER" id="PTHR30307">
    <property type="entry name" value="S-ADENOSYLMETHIONINE:TRNA RIBOSYLTRANSFERASE-ISOMERASE"/>
    <property type="match status" value="1"/>
</dbReference>
<dbReference type="PANTHER" id="PTHR30307:SF0">
    <property type="entry name" value="S-ADENOSYLMETHIONINE:TRNA RIBOSYLTRANSFERASE-ISOMERASE"/>
    <property type="match status" value="1"/>
</dbReference>
<comment type="function">
    <text evidence="13">Transfers and isomerizes the ribose moiety from AdoMet to the 7-aminomethyl group of 7-deazaguanine (preQ1-tRNA) to give epoxyqueuosine (oQ-tRNA).</text>
</comment>
<reference evidence="15 16" key="2">
    <citation type="submission" date="2017-08" db="EMBL/GenBank/DDBJ databases">
        <authorList>
            <person name="de Groot N.N."/>
        </authorList>
    </citation>
    <scope>NUCLEOTIDE SEQUENCE [LARGE SCALE GENOMIC DNA]</scope>
    <source>
        <strain evidence="15">Orrdi1</strain>
    </source>
</reference>
<keyword evidence="6 13" id="KW-0949">S-adenosyl-L-methionine</keyword>
<dbReference type="InterPro" id="IPR003699">
    <property type="entry name" value="QueA"/>
</dbReference>
<evidence type="ECO:0000256" key="11">
    <source>
        <dbReference type="ARBA" id="ARBA00069325"/>
    </source>
</evidence>
<dbReference type="AlphaFoldDB" id="A0A1C3K456"/>
<evidence type="ECO:0000256" key="12">
    <source>
        <dbReference type="ARBA" id="ARBA00076160"/>
    </source>
</evidence>
<evidence type="ECO:0000256" key="3">
    <source>
        <dbReference type="ARBA" id="ARBA00011245"/>
    </source>
</evidence>
<dbReference type="GO" id="GO:0051075">
    <property type="term" value="F:S-adenosylmethionine:tRNA ribosyltransferase-isomerase activity"/>
    <property type="evidence" value="ECO:0007669"/>
    <property type="project" value="UniProtKB-EC"/>
</dbReference>
<keyword evidence="4 13" id="KW-0963">Cytoplasm</keyword>
<dbReference type="Gene3D" id="3.40.1780.10">
    <property type="entry name" value="QueA-like"/>
    <property type="match status" value="1"/>
</dbReference>
<keyword evidence="14" id="KW-0413">Isomerase</keyword>
<protein>
    <recommendedName>
        <fullName evidence="11 13">S-adenosylmethionine:tRNA ribosyltransferase-isomerase</fullName>
        <ecNumber evidence="10 13">2.4.99.17</ecNumber>
    </recommendedName>
    <alternativeName>
        <fullName evidence="12 13">Queuosine biosynthesis protein QueA</fullName>
    </alternativeName>
</protein>
<sequence length="360" mass="38846">MPPTYTVNDFDYDLPPELIAQTPAPTRGGSRLLHLDPKGDLHDRQFAELGRLLRPDDLLIFNDTRVIPARLTGHKATGGKVEVLVERITEDNRALAHVRASKSPPAGTTLRLADAFDVTVLGREGELFDLRFPSAVLGLLATHGATPLPPYITHAPDAEDVSRYQTVYAREPGAVAAPTAGLHFDEAMLDALAAQGIQRAFVTLHVGAGTFQPVRVQNLDEHIMHAEWYTVPPETVAAIARTRAAGGRVLAIGTTSVRALESAAAQAALAAKAGDDAARAALSRRQLAGPADGDTRLFITPGFSYRIVDALLTNFHLPQSTLLMLVSALAGVDPIRRAYRHAVAERYRFFSYGDAMLIET</sequence>
<dbReference type="HAMAP" id="MF_00113">
    <property type="entry name" value="QueA"/>
    <property type="match status" value="1"/>
</dbReference>
<dbReference type="FunFam" id="3.40.1780.10:FF:000001">
    <property type="entry name" value="S-adenosylmethionine:tRNA ribosyltransferase-isomerase"/>
    <property type="match status" value="1"/>
</dbReference>
<proteinExistence type="inferred from homology"/>
<evidence type="ECO:0000256" key="6">
    <source>
        <dbReference type="ARBA" id="ARBA00022691"/>
    </source>
</evidence>
<keyword evidence="5 13" id="KW-0808">Transferase</keyword>
<dbReference type="InterPro" id="IPR042118">
    <property type="entry name" value="QueA_dom1"/>
</dbReference>
<evidence type="ECO:0000256" key="4">
    <source>
        <dbReference type="ARBA" id="ARBA00022490"/>
    </source>
</evidence>
<dbReference type="NCBIfam" id="TIGR00113">
    <property type="entry name" value="queA"/>
    <property type="match status" value="1"/>
</dbReference>
<comment type="catalytic activity">
    <reaction evidence="8 13">
        <text>7-aminomethyl-7-carbaguanosine(34) in tRNA + S-adenosyl-L-methionine = epoxyqueuosine(34) in tRNA + adenine + L-methionine + 2 H(+)</text>
        <dbReference type="Rhea" id="RHEA:32155"/>
        <dbReference type="Rhea" id="RHEA-COMP:10342"/>
        <dbReference type="Rhea" id="RHEA-COMP:18582"/>
        <dbReference type="ChEBI" id="CHEBI:15378"/>
        <dbReference type="ChEBI" id="CHEBI:16708"/>
        <dbReference type="ChEBI" id="CHEBI:57844"/>
        <dbReference type="ChEBI" id="CHEBI:59789"/>
        <dbReference type="ChEBI" id="CHEBI:82833"/>
        <dbReference type="ChEBI" id="CHEBI:194443"/>
        <dbReference type="EC" id="2.4.99.17"/>
    </reaction>
</comment>
<dbReference type="RefSeq" id="WP_067755582.1">
    <property type="nucleotide sequence ID" value="NZ_LT907988.1"/>
</dbReference>
<dbReference type="InterPro" id="IPR042119">
    <property type="entry name" value="QueA_dom2"/>
</dbReference>
<evidence type="ECO:0000256" key="2">
    <source>
        <dbReference type="ARBA" id="ARBA00004691"/>
    </source>
</evidence>
<organism evidence="14 16">
    <name type="scientific">Orrella dioscoreae</name>
    <dbReference type="NCBI Taxonomy" id="1851544"/>
    <lineage>
        <taxon>Bacteria</taxon>
        <taxon>Pseudomonadati</taxon>
        <taxon>Pseudomonadota</taxon>
        <taxon>Betaproteobacteria</taxon>
        <taxon>Burkholderiales</taxon>
        <taxon>Alcaligenaceae</taxon>
        <taxon>Orrella</taxon>
    </lineage>
</organism>
<dbReference type="STRING" id="1851544.ODI_03024"/>
<keyword evidence="16" id="KW-1185">Reference proteome</keyword>
<dbReference type="KEGG" id="odi:ODI_R3335"/>
<comment type="similarity">
    <text evidence="9 13">Belongs to the QueA family.</text>
</comment>
<evidence type="ECO:0000256" key="13">
    <source>
        <dbReference type="HAMAP-Rule" id="MF_00113"/>
    </source>
</evidence>
<dbReference type="Gene3D" id="2.40.10.240">
    <property type="entry name" value="QueA-like"/>
    <property type="match status" value="1"/>
</dbReference>
<reference evidence="14 16" key="1">
    <citation type="submission" date="2016-06" db="EMBL/GenBank/DDBJ databases">
        <authorList>
            <person name="Kjaerup R.B."/>
            <person name="Dalgaard T.S."/>
            <person name="Juul-Madsen H.R."/>
        </authorList>
    </citation>
    <scope>NUCLEOTIDE SEQUENCE [LARGE SCALE GENOMIC DNA]</scope>
    <source>
        <strain evidence="14">Orrdi1</strain>
    </source>
</reference>
<dbReference type="Proteomes" id="UP000078558">
    <property type="component" value="Chromosome I"/>
</dbReference>
<keyword evidence="7 13" id="KW-0671">Queuosine biosynthesis</keyword>
<dbReference type="InterPro" id="IPR036100">
    <property type="entry name" value="QueA_sf"/>
</dbReference>
<dbReference type="Pfam" id="PF02547">
    <property type="entry name" value="Queuosine_synth"/>
    <property type="match status" value="1"/>
</dbReference>
<gene>
    <name evidence="13" type="primary">queA</name>
    <name evidence="14" type="ORF">ODI_03024</name>
    <name evidence="15" type="ORF">ODI_R3335</name>
</gene>
<dbReference type="OrthoDB" id="9805933at2"/>
<evidence type="ECO:0000313" key="15">
    <source>
        <dbReference type="EMBL" id="SOE51293.1"/>
    </source>
</evidence>
<dbReference type="EC" id="2.4.99.17" evidence="10 13"/>
<accession>A0A1C3K456</accession>